<dbReference type="PANTHER" id="PTHR44846:SF5">
    <property type="entry name" value="HTH-TYPE TRANSCRIPTIONAL REGULATOR GMUR"/>
    <property type="match status" value="1"/>
</dbReference>
<protein>
    <submittedName>
        <fullName evidence="6">GntR family transcriptional regulator</fullName>
    </submittedName>
</protein>
<reference evidence="6 7" key="1">
    <citation type="submission" date="2017-05" db="EMBL/GenBank/DDBJ databases">
        <title>Lactobacillus nurukis nov., sp. nov., isolated from nuruk.</title>
        <authorList>
            <person name="Kim S.-J."/>
        </authorList>
    </citation>
    <scope>NUCLEOTIDE SEQUENCE [LARGE SCALE GENOMIC DNA]</scope>
    <source>
        <strain evidence="6 7">SYF10-1a</strain>
    </source>
</reference>
<dbReference type="InterPro" id="IPR036390">
    <property type="entry name" value="WH_DNA-bd_sf"/>
</dbReference>
<dbReference type="SMART" id="SM00345">
    <property type="entry name" value="HTH_GNTR"/>
    <property type="match status" value="1"/>
</dbReference>
<keyword evidence="7" id="KW-1185">Reference proteome</keyword>
<dbReference type="GO" id="GO:0003700">
    <property type="term" value="F:DNA-binding transcription factor activity"/>
    <property type="evidence" value="ECO:0007669"/>
    <property type="project" value="InterPro"/>
</dbReference>
<dbReference type="PROSITE" id="PS50949">
    <property type="entry name" value="HTH_GNTR"/>
    <property type="match status" value="1"/>
</dbReference>
<proteinExistence type="predicted"/>
<accession>A0A2N7AXU0</accession>
<dbReference type="InterPro" id="IPR011663">
    <property type="entry name" value="UTRA"/>
</dbReference>
<dbReference type="SMART" id="SM00866">
    <property type="entry name" value="UTRA"/>
    <property type="match status" value="1"/>
</dbReference>
<dbReference type="GO" id="GO:0045892">
    <property type="term" value="P:negative regulation of DNA-templated transcription"/>
    <property type="evidence" value="ECO:0007669"/>
    <property type="project" value="TreeGrafter"/>
</dbReference>
<name>A0A2N7AXU0_9LACO</name>
<keyword evidence="4" id="KW-0804">Transcription</keyword>
<dbReference type="OrthoDB" id="9815017at2"/>
<dbReference type="SUPFAM" id="SSF46785">
    <property type="entry name" value="Winged helix' DNA-binding domain"/>
    <property type="match status" value="1"/>
</dbReference>
<dbReference type="InterPro" id="IPR036388">
    <property type="entry name" value="WH-like_DNA-bd_sf"/>
</dbReference>
<dbReference type="Pfam" id="PF00392">
    <property type="entry name" value="GntR"/>
    <property type="match status" value="1"/>
</dbReference>
<dbReference type="RefSeq" id="WP_102195003.1">
    <property type="nucleotide sequence ID" value="NZ_NIPR01000001.1"/>
</dbReference>
<dbReference type="GO" id="GO:0003677">
    <property type="term" value="F:DNA binding"/>
    <property type="evidence" value="ECO:0007669"/>
    <property type="project" value="UniProtKB-KW"/>
</dbReference>
<dbReference type="Pfam" id="PF07702">
    <property type="entry name" value="UTRA"/>
    <property type="match status" value="1"/>
</dbReference>
<dbReference type="InterPro" id="IPR028978">
    <property type="entry name" value="Chorismate_lyase_/UTRA_dom_sf"/>
</dbReference>
<keyword evidence="3" id="KW-0238">DNA-binding</keyword>
<dbReference type="SUPFAM" id="SSF64288">
    <property type="entry name" value="Chorismate lyase-like"/>
    <property type="match status" value="1"/>
</dbReference>
<feature type="domain" description="HTH gntR-type" evidence="5">
    <location>
        <begin position="1"/>
        <end position="69"/>
    </location>
</feature>
<organism evidence="6 7">
    <name type="scientific">Companilactobacillus nuruki</name>
    <dbReference type="NCBI Taxonomy" id="1993540"/>
    <lineage>
        <taxon>Bacteria</taxon>
        <taxon>Bacillati</taxon>
        <taxon>Bacillota</taxon>
        <taxon>Bacilli</taxon>
        <taxon>Lactobacillales</taxon>
        <taxon>Lactobacillaceae</taxon>
        <taxon>Companilactobacillus</taxon>
    </lineage>
</organism>
<dbReference type="PRINTS" id="PR00035">
    <property type="entry name" value="HTHGNTR"/>
</dbReference>
<keyword evidence="1" id="KW-0678">Repressor</keyword>
<evidence type="ECO:0000313" key="7">
    <source>
        <dbReference type="Proteomes" id="UP000235649"/>
    </source>
</evidence>
<dbReference type="Gene3D" id="3.40.1410.10">
    <property type="entry name" value="Chorismate lyase-like"/>
    <property type="match status" value="1"/>
</dbReference>
<dbReference type="AlphaFoldDB" id="A0A2N7AXU0"/>
<dbReference type="InterPro" id="IPR050679">
    <property type="entry name" value="Bact_HTH_transcr_reg"/>
</dbReference>
<dbReference type="Gene3D" id="1.10.10.10">
    <property type="entry name" value="Winged helix-like DNA-binding domain superfamily/Winged helix DNA-binding domain"/>
    <property type="match status" value="1"/>
</dbReference>
<evidence type="ECO:0000256" key="2">
    <source>
        <dbReference type="ARBA" id="ARBA00023015"/>
    </source>
</evidence>
<sequence>MSKYEDVANDIIEKIKSGVYPTGEPLPDQKRLAKEYSTSRMTLQKSLSILKSKGFVYSQQGAATYVKSNADSIANMDVGVDQYVGTTKLLGDSRQIVSKIIKFKMRYPNKDEQEKLKIDPTDVIYDIKRLRIVDGKPYALEYTTMPVKLIPGVDEKVLHNSIYGYIQNELKLIIGAAFRNFTANKPTSEDMEYLEIKEDDPVFRVTQTVFLDDGTPYEYSTTDRPYDTGGYVVFVSHNSN</sequence>
<dbReference type="FunFam" id="3.40.1410.10:FF:000008">
    <property type="entry name" value="Transcriptional regulator, GntR family"/>
    <property type="match status" value="1"/>
</dbReference>
<evidence type="ECO:0000259" key="5">
    <source>
        <dbReference type="PROSITE" id="PS50949"/>
    </source>
</evidence>
<evidence type="ECO:0000313" key="6">
    <source>
        <dbReference type="EMBL" id="PMD73892.1"/>
    </source>
</evidence>
<dbReference type="EMBL" id="NIPR01000001">
    <property type="protein sequence ID" value="PMD73892.1"/>
    <property type="molecule type" value="Genomic_DNA"/>
</dbReference>
<dbReference type="CDD" id="cd07377">
    <property type="entry name" value="WHTH_GntR"/>
    <property type="match status" value="1"/>
</dbReference>
<dbReference type="Proteomes" id="UP000235649">
    <property type="component" value="Unassembled WGS sequence"/>
</dbReference>
<comment type="caution">
    <text evidence="6">The sequence shown here is derived from an EMBL/GenBank/DDBJ whole genome shotgun (WGS) entry which is preliminary data.</text>
</comment>
<dbReference type="InterPro" id="IPR000524">
    <property type="entry name" value="Tscrpt_reg_HTH_GntR"/>
</dbReference>
<evidence type="ECO:0000256" key="3">
    <source>
        <dbReference type="ARBA" id="ARBA00023125"/>
    </source>
</evidence>
<keyword evidence="2" id="KW-0805">Transcription regulation</keyword>
<evidence type="ECO:0000256" key="4">
    <source>
        <dbReference type="ARBA" id="ARBA00023163"/>
    </source>
</evidence>
<gene>
    <name evidence="6" type="ORF">CBP76_00675</name>
</gene>
<dbReference type="PANTHER" id="PTHR44846">
    <property type="entry name" value="MANNOSYL-D-GLYCERATE TRANSPORT/METABOLISM SYSTEM REPRESSOR MNGR-RELATED"/>
    <property type="match status" value="1"/>
</dbReference>
<evidence type="ECO:0000256" key="1">
    <source>
        <dbReference type="ARBA" id="ARBA00022491"/>
    </source>
</evidence>